<dbReference type="Pfam" id="PF24110">
    <property type="entry name" value="DUF7385"/>
    <property type="match status" value="1"/>
</dbReference>
<dbReference type="OrthoDB" id="191000at2157"/>
<accession>A0A7D6CQB2</accession>
<evidence type="ECO:0008006" key="3">
    <source>
        <dbReference type="Google" id="ProtNLM"/>
    </source>
</evidence>
<evidence type="ECO:0000313" key="1">
    <source>
        <dbReference type="EMBL" id="QLK27512.1"/>
    </source>
</evidence>
<dbReference type="EMBL" id="CP059154">
    <property type="protein sequence ID" value="QLK27512.1"/>
    <property type="molecule type" value="Genomic_DNA"/>
</dbReference>
<dbReference type="Proteomes" id="UP000510869">
    <property type="component" value="Chromosome"/>
</dbReference>
<dbReference type="KEGG" id="nay:HYG81_07900"/>
<dbReference type="RefSeq" id="WP_180842673.1">
    <property type="nucleotide sequence ID" value="NZ_CP059154.1"/>
</dbReference>
<name>A0A7D6CQB2_9EURY</name>
<dbReference type="GeneID" id="56143119"/>
<organism evidence="1 2">
    <name type="scientific">Natrinema zhouii</name>
    <dbReference type="NCBI Taxonomy" id="1710539"/>
    <lineage>
        <taxon>Archaea</taxon>
        <taxon>Methanobacteriati</taxon>
        <taxon>Methanobacteriota</taxon>
        <taxon>Stenosarchaea group</taxon>
        <taxon>Halobacteria</taxon>
        <taxon>Halobacteriales</taxon>
        <taxon>Natrialbaceae</taxon>
        <taxon>Natrinema</taxon>
    </lineage>
</organism>
<keyword evidence="2" id="KW-1185">Reference proteome</keyword>
<dbReference type="InterPro" id="IPR055809">
    <property type="entry name" value="DUF7385"/>
</dbReference>
<evidence type="ECO:0000313" key="2">
    <source>
        <dbReference type="Proteomes" id="UP000510869"/>
    </source>
</evidence>
<protein>
    <recommendedName>
        <fullName evidence="3">Flagella cluster protein</fullName>
    </recommendedName>
</protein>
<proteinExistence type="predicted"/>
<gene>
    <name evidence="1" type="ORF">HYG81_07900</name>
</gene>
<sequence>MDDVDFDELVASVTLREENQAIKSYQNTVAISCPACGSQFDDLIVCKENPTSLNLSKQLDLCVGSADDQAVIFTHKK</sequence>
<dbReference type="AlphaFoldDB" id="A0A7D6CQB2"/>
<reference evidence="1 2" key="1">
    <citation type="submission" date="2020-07" db="EMBL/GenBank/DDBJ databases">
        <title>Natrinema (YPL30) sp. nov. and Haloterrigena xxxxxx (YPL8) sp. nov., isolated from a salt mine.</title>
        <authorList>
            <person name="Cui H."/>
        </authorList>
    </citation>
    <scope>NUCLEOTIDE SEQUENCE [LARGE SCALE GENOMIC DNA]</scope>
    <source>
        <strain evidence="1 2">YPL13</strain>
    </source>
</reference>